<dbReference type="Pfam" id="PF01381">
    <property type="entry name" value="HTH_3"/>
    <property type="match status" value="1"/>
</dbReference>
<organism evidence="2 3">
    <name type="scientific">Psychrobacillus vulpis</name>
    <dbReference type="NCBI Taxonomy" id="2325572"/>
    <lineage>
        <taxon>Bacteria</taxon>
        <taxon>Bacillati</taxon>
        <taxon>Bacillota</taxon>
        <taxon>Bacilli</taxon>
        <taxon>Bacillales</taxon>
        <taxon>Bacillaceae</taxon>
        <taxon>Psychrobacillus</taxon>
    </lineage>
</organism>
<dbReference type="SUPFAM" id="SSF47413">
    <property type="entry name" value="lambda repressor-like DNA-binding domains"/>
    <property type="match status" value="1"/>
</dbReference>
<evidence type="ECO:0000259" key="1">
    <source>
        <dbReference type="PROSITE" id="PS50943"/>
    </source>
</evidence>
<dbReference type="SMART" id="SM00530">
    <property type="entry name" value="HTH_XRE"/>
    <property type="match status" value="1"/>
</dbReference>
<dbReference type="EMBL" id="VDGI01000002">
    <property type="protein sequence ID" value="TQR21192.1"/>
    <property type="molecule type" value="Genomic_DNA"/>
</dbReference>
<name>A0A544TUQ3_9BACI</name>
<sequence length="130" mass="15198">MPFYEHIRAYREQLEITQIEAANRLGIDHSVLSKYELGKLAIPLDLLPEIRRVYAIPKDIFIGMLEDKRIRSKNPGAEAKKSRSQYAGEFQSEYLSNMIELKEFRNFISYLSSLDEKTMKKLLVNATKRK</sequence>
<dbReference type="CDD" id="cd00093">
    <property type="entry name" value="HTH_XRE"/>
    <property type="match status" value="1"/>
</dbReference>
<reference evidence="2 3" key="1">
    <citation type="submission" date="2019-06" db="EMBL/GenBank/DDBJ databases">
        <title>Psychrobacillus vulpis sp. nov., a new species isolated from feces of a red fox that inhabits in The Tablas de Daimiel Natural Park, Albacete, Spain.</title>
        <authorList>
            <person name="Rodriguez M."/>
            <person name="Reina J.C."/>
            <person name="Bejar V."/>
            <person name="Llamas I."/>
        </authorList>
    </citation>
    <scope>NUCLEOTIDE SEQUENCE [LARGE SCALE GENOMIC DNA]</scope>
    <source>
        <strain evidence="2 3">Z8</strain>
    </source>
</reference>
<gene>
    <name evidence="2" type="ORF">FG384_03005</name>
</gene>
<dbReference type="Proteomes" id="UP000316626">
    <property type="component" value="Unassembled WGS sequence"/>
</dbReference>
<dbReference type="AlphaFoldDB" id="A0A544TUQ3"/>
<dbReference type="GO" id="GO:0003677">
    <property type="term" value="F:DNA binding"/>
    <property type="evidence" value="ECO:0007669"/>
    <property type="project" value="InterPro"/>
</dbReference>
<evidence type="ECO:0000313" key="3">
    <source>
        <dbReference type="Proteomes" id="UP000316626"/>
    </source>
</evidence>
<dbReference type="OrthoDB" id="2968479at2"/>
<feature type="domain" description="HTH cro/C1-type" evidence="1">
    <location>
        <begin position="7"/>
        <end position="61"/>
    </location>
</feature>
<dbReference type="InterPro" id="IPR010982">
    <property type="entry name" value="Lambda_DNA-bd_dom_sf"/>
</dbReference>
<dbReference type="PROSITE" id="PS50943">
    <property type="entry name" value="HTH_CROC1"/>
    <property type="match status" value="1"/>
</dbReference>
<dbReference type="Gene3D" id="1.10.260.40">
    <property type="entry name" value="lambda repressor-like DNA-binding domains"/>
    <property type="match status" value="1"/>
</dbReference>
<accession>A0A544TUQ3</accession>
<comment type="caution">
    <text evidence="2">The sequence shown here is derived from an EMBL/GenBank/DDBJ whole genome shotgun (WGS) entry which is preliminary data.</text>
</comment>
<dbReference type="RefSeq" id="WP_142641083.1">
    <property type="nucleotide sequence ID" value="NZ_VDGI01000002.1"/>
</dbReference>
<keyword evidence="3" id="KW-1185">Reference proteome</keyword>
<proteinExistence type="predicted"/>
<protein>
    <submittedName>
        <fullName evidence="2">Helix-turn-helix transcriptional regulator</fullName>
    </submittedName>
</protein>
<dbReference type="InterPro" id="IPR001387">
    <property type="entry name" value="Cro/C1-type_HTH"/>
</dbReference>
<evidence type="ECO:0000313" key="2">
    <source>
        <dbReference type="EMBL" id="TQR21192.1"/>
    </source>
</evidence>